<evidence type="ECO:0000313" key="3">
    <source>
        <dbReference type="Proteomes" id="UP001501637"/>
    </source>
</evidence>
<accession>A0ABP6MDA8</accession>
<reference evidence="3" key="1">
    <citation type="journal article" date="2019" name="Int. J. Syst. Evol. Microbiol.">
        <title>The Global Catalogue of Microorganisms (GCM) 10K type strain sequencing project: providing services to taxonomists for standard genome sequencing and annotation.</title>
        <authorList>
            <consortium name="The Broad Institute Genomics Platform"/>
            <consortium name="The Broad Institute Genome Sequencing Center for Infectious Disease"/>
            <person name="Wu L."/>
            <person name="Ma J."/>
        </authorList>
    </citation>
    <scope>NUCLEOTIDE SEQUENCE [LARGE SCALE GENOMIC DNA]</scope>
    <source>
        <strain evidence="3">JCM 9092</strain>
    </source>
</reference>
<evidence type="ECO:0000256" key="1">
    <source>
        <dbReference type="SAM" id="MobiDB-lite"/>
    </source>
</evidence>
<organism evidence="2 3">
    <name type="scientific">Streptomyces rectiviolaceus</name>
    <dbReference type="NCBI Taxonomy" id="332591"/>
    <lineage>
        <taxon>Bacteria</taxon>
        <taxon>Bacillati</taxon>
        <taxon>Actinomycetota</taxon>
        <taxon>Actinomycetes</taxon>
        <taxon>Kitasatosporales</taxon>
        <taxon>Streptomycetaceae</taxon>
        <taxon>Streptomyces</taxon>
    </lineage>
</organism>
<feature type="compositionally biased region" description="Basic and acidic residues" evidence="1">
    <location>
        <begin position="15"/>
        <end position="32"/>
    </location>
</feature>
<sequence>MGEEGEAEVAVAGLGDEKHTGRGPLRPDEGAERGACLARGDEGDEDEGALGEMPVPCRRSRLGAACGYRFQASEVVDQ</sequence>
<name>A0ABP6MDA8_9ACTN</name>
<proteinExistence type="predicted"/>
<dbReference type="EMBL" id="BAAAUG010000031">
    <property type="protein sequence ID" value="GAA3097746.1"/>
    <property type="molecule type" value="Genomic_DNA"/>
</dbReference>
<comment type="caution">
    <text evidence="2">The sequence shown here is derived from an EMBL/GenBank/DDBJ whole genome shotgun (WGS) entry which is preliminary data.</text>
</comment>
<protein>
    <submittedName>
        <fullName evidence="2">Uncharacterized protein</fullName>
    </submittedName>
</protein>
<gene>
    <name evidence="2" type="ORF">GCM10010449_21430</name>
</gene>
<keyword evidence="3" id="KW-1185">Reference proteome</keyword>
<evidence type="ECO:0000313" key="2">
    <source>
        <dbReference type="EMBL" id="GAA3097746.1"/>
    </source>
</evidence>
<feature type="region of interest" description="Disordered" evidence="1">
    <location>
        <begin position="1"/>
        <end position="52"/>
    </location>
</feature>
<dbReference type="Proteomes" id="UP001501637">
    <property type="component" value="Unassembled WGS sequence"/>
</dbReference>